<sequence>MPSFGEKKIAEMIEKGDNAMEFNLREAVQQYLAWASFSPPSMAPPVQGAFATLDGMKQDPAGVGSMCATNINSSKPQNDKKRERRTPKCSCSEKQIFSEYQYVNSTLQKPGLIENTDISKKIRN</sequence>
<feature type="compositionally biased region" description="Polar residues" evidence="1">
    <location>
        <begin position="67"/>
        <end position="76"/>
    </location>
</feature>
<name>A0A420J8Y3_9PEZI</name>
<evidence type="ECO:0000313" key="3">
    <source>
        <dbReference type="Proteomes" id="UP000285326"/>
    </source>
</evidence>
<accession>A0A420J8Y3</accession>
<proteinExistence type="predicted"/>
<evidence type="ECO:0000313" key="2">
    <source>
        <dbReference type="EMBL" id="RKF83202.1"/>
    </source>
</evidence>
<dbReference type="Proteomes" id="UP000285326">
    <property type="component" value="Unassembled WGS sequence"/>
</dbReference>
<protein>
    <submittedName>
        <fullName evidence="2">Uncharacterized protein</fullName>
    </submittedName>
</protein>
<feature type="region of interest" description="Disordered" evidence="1">
    <location>
        <begin position="64"/>
        <end position="88"/>
    </location>
</feature>
<dbReference type="EMBL" id="MCBS01016216">
    <property type="protein sequence ID" value="RKF83202.1"/>
    <property type="molecule type" value="Genomic_DNA"/>
</dbReference>
<dbReference type="AlphaFoldDB" id="A0A420J8Y3"/>
<organism evidence="2 3">
    <name type="scientific">Golovinomyces cichoracearum</name>
    <dbReference type="NCBI Taxonomy" id="62708"/>
    <lineage>
        <taxon>Eukaryota</taxon>
        <taxon>Fungi</taxon>
        <taxon>Dikarya</taxon>
        <taxon>Ascomycota</taxon>
        <taxon>Pezizomycotina</taxon>
        <taxon>Leotiomycetes</taxon>
        <taxon>Erysiphales</taxon>
        <taxon>Erysiphaceae</taxon>
        <taxon>Golovinomyces</taxon>
    </lineage>
</organism>
<gene>
    <name evidence="2" type="ORF">GcM1_162011</name>
</gene>
<evidence type="ECO:0000256" key="1">
    <source>
        <dbReference type="SAM" id="MobiDB-lite"/>
    </source>
</evidence>
<comment type="caution">
    <text evidence="2">The sequence shown here is derived from an EMBL/GenBank/DDBJ whole genome shotgun (WGS) entry which is preliminary data.</text>
</comment>
<reference evidence="2 3" key="1">
    <citation type="journal article" date="2018" name="BMC Genomics">
        <title>Comparative genome analyses reveal sequence features reflecting distinct modes of host-adaptation between dicot and monocot powdery mildew.</title>
        <authorList>
            <person name="Wu Y."/>
            <person name="Ma X."/>
            <person name="Pan Z."/>
            <person name="Kale S.D."/>
            <person name="Song Y."/>
            <person name="King H."/>
            <person name="Zhang Q."/>
            <person name="Presley C."/>
            <person name="Deng X."/>
            <person name="Wei C.I."/>
            <person name="Xiao S."/>
        </authorList>
    </citation>
    <scope>NUCLEOTIDE SEQUENCE [LARGE SCALE GENOMIC DNA]</scope>
    <source>
        <strain evidence="2">UMSG1</strain>
    </source>
</reference>